<dbReference type="InterPro" id="IPR038261">
    <property type="entry name" value="GPP34-like_sf"/>
</dbReference>
<evidence type="ECO:0000313" key="6">
    <source>
        <dbReference type="Proteomes" id="UP000198660"/>
    </source>
</evidence>
<dbReference type="GO" id="GO:0007030">
    <property type="term" value="P:Golgi organization"/>
    <property type="evidence" value="ECO:0007669"/>
    <property type="project" value="TreeGrafter"/>
</dbReference>
<dbReference type="GO" id="GO:0006890">
    <property type="term" value="P:retrograde vesicle-mediated transport, Golgi to endoplasmic reticulum"/>
    <property type="evidence" value="ECO:0007669"/>
    <property type="project" value="TreeGrafter"/>
</dbReference>
<dbReference type="GO" id="GO:0005829">
    <property type="term" value="C:cytosol"/>
    <property type="evidence" value="ECO:0007669"/>
    <property type="project" value="TreeGrafter"/>
</dbReference>
<dbReference type="EMBL" id="FPAA01000005">
    <property type="protein sequence ID" value="SFS62707.1"/>
    <property type="molecule type" value="Genomic_DNA"/>
</dbReference>
<comment type="subcellular location">
    <subcellularLocation>
        <location evidence="1">Golgi apparatus membrane</location>
        <topology evidence="1">Peripheral membrane protein</topology>
        <orientation evidence="1">Cytoplasmic side</orientation>
    </subcellularLocation>
</comment>
<dbReference type="GO" id="GO:0048194">
    <property type="term" value="P:Golgi vesicle budding"/>
    <property type="evidence" value="ECO:0007669"/>
    <property type="project" value="TreeGrafter"/>
</dbReference>
<dbReference type="PANTHER" id="PTHR12704:SF2">
    <property type="entry name" value="GOLGI PHOSPHOPROTEIN 3 HOMOLOG SAURON"/>
    <property type="match status" value="1"/>
</dbReference>
<organism evidence="5 6">
    <name type="scientific">Marininema halotolerans</name>
    <dbReference type="NCBI Taxonomy" id="1155944"/>
    <lineage>
        <taxon>Bacteria</taxon>
        <taxon>Bacillati</taxon>
        <taxon>Bacillota</taxon>
        <taxon>Bacilli</taxon>
        <taxon>Bacillales</taxon>
        <taxon>Thermoactinomycetaceae</taxon>
        <taxon>Marininema</taxon>
    </lineage>
</organism>
<evidence type="ECO:0000313" key="5">
    <source>
        <dbReference type="EMBL" id="SFS62707.1"/>
    </source>
</evidence>
<dbReference type="Proteomes" id="UP000198660">
    <property type="component" value="Unassembled WGS sequence"/>
</dbReference>
<keyword evidence="2" id="KW-0333">Golgi apparatus</keyword>
<proteinExistence type="predicted"/>
<dbReference type="GO" id="GO:0012505">
    <property type="term" value="C:endomembrane system"/>
    <property type="evidence" value="ECO:0007669"/>
    <property type="project" value="UniProtKB-ARBA"/>
</dbReference>
<keyword evidence="3" id="KW-0446">Lipid-binding</keyword>
<evidence type="ECO:0000256" key="2">
    <source>
        <dbReference type="ARBA" id="ARBA00023034"/>
    </source>
</evidence>
<protein>
    <submittedName>
        <fullName evidence="5">Golgi phosphoprotein 3 (GPP34)</fullName>
    </submittedName>
</protein>
<evidence type="ECO:0000256" key="1">
    <source>
        <dbReference type="ARBA" id="ARBA00004255"/>
    </source>
</evidence>
<evidence type="ECO:0000256" key="4">
    <source>
        <dbReference type="ARBA" id="ARBA00023136"/>
    </source>
</evidence>
<accession>A0A1I6RDA5</accession>
<dbReference type="AlphaFoldDB" id="A0A1I6RDA5"/>
<dbReference type="RefSeq" id="WP_176391956.1">
    <property type="nucleotide sequence ID" value="NZ_FPAA01000005.1"/>
</dbReference>
<dbReference type="PANTHER" id="PTHR12704">
    <property type="entry name" value="TRANS-GOLGI PROTEIN GMX33"/>
    <property type="match status" value="1"/>
</dbReference>
<dbReference type="Pfam" id="PF05719">
    <property type="entry name" value="GPP34"/>
    <property type="match status" value="1"/>
</dbReference>
<sequence>MLTIAEELLLLCLDEETGETRSVCERPLPYGLAGAVLLELVVQKRLELRGKKVVVIDDQPIGDEVLDHVLQETITDSGTLEASHWIRKLGDSEIKKRLMNRLAQRKILQRKKERKWGLFSRITWSIKEHHQVKRLQEKIRLLPKDAKVPDERTLVLASVALKCNLVRVLFPEEEQPQARRRLRELSRGEIYKEAVSDTIVGMQAAATVAAVATVTDI</sequence>
<dbReference type="Gene3D" id="1.10.3630.10">
    <property type="entry name" value="yeast vps74-n-term truncation variant domain like"/>
    <property type="match status" value="1"/>
</dbReference>
<gene>
    <name evidence="5" type="ORF">SAMN05444972_10514</name>
</gene>
<name>A0A1I6RDA5_9BACL</name>
<reference evidence="6" key="1">
    <citation type="submission" date="2016-10" db="EMBL/GenBank/DDBJ databases">
        <authorList>
            <person name="Varghese N."/>
            <person name="Submissions S."/>
        </authorList>
    </citation>
    <scope>NUCLEOTIDE SEQUENCE [LARGE SCALE GENOMIC DNA]</scope>
    <source>
        <strain evidence="6">DSM 45789</strain>
    </source>
</reference>
<dbReference type="GO" id="GO:0070273">
    <property type="term" value="F:phosphatidylinositol-4-phosphate binding"/>
    <property type="evidence" value="ECO:0007669"/>
    <property type="project" value="InterPro"/>
</dbReference>
<dbReference type="GO" id="GO:0043001">
    <property type="term" value="P:Golgi to plasma membrane protein transport"/>
    <property type="evidence" value="ECO:0007669"/>
    <property type="project" value="TreeGrafter"/>
</dbReference>
<keyword evidence="6" id="KW-1185">Reference proteome</keyword>
<keyword evidence="4" id="KW-0472">Membrane</keyword>
<dbReference type="InterPro" id="IPR008628">
    <property type="entry name" value="GPP34-like"/>
</dbReference>
<evidence type="ECO:0000256" key="3">
    <source>
        <dbReference type="ARBA" id="ARBA00023121"/>
    </source>
</evidence>